<comment type="caution">
    <text evidence="1">The sequence shown here is derived from an EMBL/GenBank/DDBJ whole genome shotgun (WGS) entry which is preliminary data.</text>
</comment>
<dbReference type="AlphaFoldDB" id="A0A4Y7RQA1"/>
<dbReference type="RefSeq" id="WP_192902879.1">
    <property type="nucleotide sequence ID" value="NZ_QFFZ01000019.1"/>
</dbReference>
<accession>A0A4Y7RQA1</accession>
<dbReference type="EMBL" id="QFFZ01000019">
    <property type="protein sequence ID" value="TEB10986.1"/>
    <property type="molecule type" value="Genomic_DNA"/>
</dbReference>
<gene>
    <name evidence="1" type="ORF">Pmgp_02002</name>
</gene>
<proteinExistence type="predicted"/>
<dbReference type="Proteomes" id="UP000297597">
    <property type="component" value="Unassembled WGS sequence"/>
</dbReference>
<name>A0A4Y7RQA1_9FIRM</name>
<protein>
    <submittedName>
        <fullName evidence="1">Uncharacterized protein</fullName>
    </submittedName>
</protein>
<reference evidence="1 2" key="1">
    <citation type="journal article" date="2018" name="Environ. Microbiol.">
        <title>Novel energy conservation strategies and behaviour of Pelotomaculum schinkii driving syntrophic propionate catabolism.</title>
        <authorList>
            <person name="Hidalgo-Ahumada C.A.P."/>
            <person name="Nobu M.K."/>
            <person name="Narihiro T."/>
            <person name="Tamaki H."/>
            <person name="Liu W.T."/>
            <person name="Kamagata Y."/>
            <person name="Stams A.J.M."/>
            <person name="Imachi H."/>
            <person name="Sousa D.Z."/>
        </authorList>
    </citation>
    <scope>NUCLEOTIDE SEQUENCE [LARGE SCALE GENOMIC DNA]</scope>
    <source>
        <strain evidence="1 2">MGP</strain>
    </source>
</reference>
<evidence type="ECO:0000313" key="2">
    <source>
        <dbReference type="Proteomes" id="UP000297597"/>
    </source>
</evidence>
<evidence type="ECO:0000313" key="1">
    <source>
        <dbReference type="EMBL" id="TEB10986.1"/>
    </source>
</evidence>
<keyword evidence="2" id="KW-1185">Reference proteome</keyword>
<sequence length="51" mass="5753">MVQCPMAFEDCCSECNQFGNCSPSKSLQKLNALENELSILKKMLQQLVDNK</sequence>
<organism evidence="1 2">
    <name type="scientific">Pelotomaculum propionicicum</name>
    <dbReference type="NCBI Taxonomy" id="258475"/>
    <lineage>
        <taxon>Bacteria</taxon>
        <taxon>Bacillati</taxon>
        <taxon>Bacillota</taxon>
        <taxon>Clostridia</taxon>
        <taxon>Eubacteriales</taxon>
        <taxon>Desulfotomaculaceae</taxon>
        <taxon>Pelotomaculum</taxon>
    </lineage>
</organism>